<reference evidence="2 3" key="1">
    <citation type="submission" date="2024-02" db="EMBL/GenBank/DDBJ databases">
        <authorList>
            <consortium name="ELIXIR-Norway"/>
            <consortium name="Elixir Norway"/>
        </authorList>
    </citation>
    <scope>NUCLEOTIDE SEQUENCE [LARGE SCALE GENOMIC DNA]</scope>
</reference>
<feature type="region of interest" description="Disordered" evidence="1">
    <location>
        <begin position="46"/>
        <end position="71"/>
    </location>
</feature>
<gene>
    <name evidence="2" type="ORF">CSSPJE1EN1_LOCUS1431</name>
</gene>
<name>A0ABP0VND9_9BRYO</name>
<organism evidence="2 3">
    <name type="scientific">Sphagnum jensenii</name>
    <dbReference type="NCBI Taxonomy" id="128206"/>
    <lineage>
        <taxon>Eukaryota</taxon>
        <taxon>Viridiplantae</taxon>
        <taxon>Streptophyta</taxon>
        <taxon>Embryophyta</taxon>
        <taxon>Bryophyta</taxon>
        <taxon>Sphagnophytina</taxon>
        <taxon>Sphagnopsida</taxon>
        <taxon>Sphagnales</taxon>
        <taxon>Sphagnaceae</taxon>
        <taxon>Sphagnum</taxon>
    </lineage>
</organism>
<evidence type="ECO:0000313" key="3">
    <source>
        <dbReference type="Proteomes" id="UP001497444"/>
    </source>
</evidence>
<proteinExistence type="predicted"/>
<sequence>MGSSGSSGEEQGVDNQVAVCSRWKFSPLKGRQEPFQSEETICRLSGFRPEGSIRGDRDGGERIQTEVGASE</sequence>
<dbReference type="EMBL" id="OZ020096">
    <property type="protein sequence ID" value="CAK9255953.1"/>
    <property type="molecule type" value="Genomic_DNA"/>
</dbReference>
<feature type="compositionally biased region" description="Basic and acidic residues" evidence="1">
    <location>
        <begin position="51"/>
        <end position="64"/>
    </location>
</feature>
<dbReference type="Proteomes" id="UP001497444">
    <property type="component" value="Chromosome 1"/>
</dbReference>
<evidence type="ECO:0000313" key="2">
    <source>
        <dbReference type="EMBL" id="CAK9255953.1"/>
    </source>
</evidence>
<accession>A0ABP0VND9</accession>
<protein>
    <submittedName>
        <fullName evidence="2">Uncharacterized protein</fullName>
    </submittedName>
</protein>
<evidence type="ECO:0000256" key="1">
    <source>
        <dbReference type="SAM" id="MobiDB-lite"/>
    </source>
</evidence>
<keyword evidence="3" id="KW-1185">Reference proteome</keyword>